<evidence type="ECO:0000256" key="1">
    <source>
        <dbReference type="SAM" id="MobiDB-lite"/>
    </source>
</evidence>
<accession>A0AAN9PUM3</accession>
<name>A0AAN9PUM3_CLITE</name>
<dbReference type="Proteomes" id="UP001359559">
    <property type="component" value="Unassembled WGS sequence"/>
</dbReference>
<feature type="compositionally biased region" description="Basic and acidic residues" evidence="1">
    <location>
        <begin position="146"/>
        <end position="182"/>
    </location>
</feature>
<proteinExistence type="predicted"/>
<comment type="caution">
    <text evidence="2">The sequence shown here is derived from an EMBL/GenBank/DDBJ whole genome shotgun (WGS) entry which is preliminary data.</text>
</comment>
<protein>
    <submittedName>
        <fullName evidence="2">Uncharacterized protein</fullName>
    </submittedName>
</protein>
<reference evidence="2 3" key="1">
    <citation type="submission" date="2024-01" db="EMBL/GenBank/DDBJ databases">
        <title>The genomes of 5 underutilized Papilionoideae crops provide insights into root nodulation and disease resistance.</title>
        <authorList>
            <person name="Yuan L."/>
        </authorList>
    </citation>
    <scope>NUCLEOTIDE SEQUENCE [LARGE SCALE GENOMIC DNA]</scope>
    <source>
        <strain evidence="2">LY-2023</strain>
        <tissue evidence="2">Leaf</tissue>
    </source>
</reference>
<feature type="compositionally biased region" description="Basic and acidic residues" evidence="1">
    <location>
        <begin position="109"/>
        <end position="119"/>
    </location>
</feature>
<dbReference type="AlphaFoldDB" id="A0AAN9PUM3"/>
<evidence type="ECO:0000313" key="2">
    <source>
        <dbReference type="EMBL" id="KAK7310519.1"/>
    </source>
</evidence>
<sequence length="209" mass="23792">MEHLAVYPNPHFINDSGLEIYKNYTRNVLSSTSLAEERVESIVTSINGLIIGHLTISLKQNHTIMRELEVVNQSQRRHKVRVQTAREGKRKVTHFCRLSSRGSFKQRCRRQDGETRIETQAKAGPTRDASKEILELPKAQGSSSSRDARGDKGPAEDSDTRDREKTSFVVEEERGKNREGERNPNLVMHFYSTHPLPISENANDNIVKI</sequence>
<organism evidence="2 3">
    <name type="scientific">Clitoria ternatea</name>
    <name type="common">Butterfly pea</name>
    <dbReference type="NCBI Taxonomy" id="43366"/>
    <lineage>
        <taxon>Eukaryota</taxon>
        <taxon>Viridiplantae</taxon>
        <taxon>Streptophyta</taxon>
        <taxon>Embryophyta</taxon>
        <taxon>Tracheophyta</taxon>
        <taxon>Spermatophyta</taxon>
        <taxon>Magnoliopsida</taxon>
        <taxon>eudicotyledons</taxon>
        <taxon>Gunneridae</taxon>
        <taxon>Pentapetalae</taxon>
        <taxon>rosids</taxon>
        <taxon>fabids</taxon>
        <taxon>Fabales</taxon>
        <taxon>Fabaceae</taxon>
        <taxon>Papilionoideae</taxon>
        <taxon>50 kb inversion clade</taxon>
        <taxon>NPAAA clade</taxon>
        <taxon>indigoferoid/millettioid clade</taxon>
        <taxon>Phaseoleae</taxon>
        <taxon>Clitoria</taxon>
    </lineage>
</organism>
<gene>
    <name evidence="2" type="ORF">RJT34_08073</name>
</gene>
<feature type="region of interest" description="Disordered" evidence="1">
    <location>
        <begin position="106"/>
        <end position="185"/>
    </location>
</feature>
<evidence type="ECO:0000313" key="3">
    <source>
        <dbReference type="Proteomes" id="UP001359559"/>
    </source>
</evidence>
<dbReference type="EMBL" id="JAYKXN010000002">
    <property type="protein sequence ID" value="KAK7310519.1"/>
    <property type="molecule type" value="Genomic_DNA"/>
</dbReference>
<keyword evidence="3" id="KW-1185">Reference proteome</keyword>